<keyword evidence="6" id="KW-0812">Transmembrane</keyword>
<dbReference type="Proteomes" id="UP000179052">
    <property type="component" value="Unassembled WGS sequence"/>
</dbReference>
<dbReference type="Pfam" id="PF07992">
    <property type="entry name" value="Pyr_redox_2"/>
    <property type="match status" value="1"/>
</dbReference>
<evidence type="ECO:0000256" key="5">
    <source>
        <dbReference type="ARBA" id="ARBA00023002"/>
    </source>
</evidence>
<reference evidence="8 9" key="1">
    <citation type="journal article" date="2016" name="Nat. Commun.">
        <title>Thousands of microbial genomes shed light on interconnected biogeochemical processes in an aquifer system.</title>
        <authorList>
            <person name="Anantharaman K."/>
            <person name="Brown C.T."/>
            <person name="Hug L.A."/>
            <person name="Sharon I."/>
            <person name="Castelle C.J."/>
            <person name="Probst A.J."/>
            <person name="Thomas B.C."/>
            <person name="Singh A."/>
            <person name="Wilkins M.J."/>
            <person name="Karaoz U."/>
            <person name="Brodie E.L."/>
            <person name="Williams K.H."/>
            <person name="Hubbard S.S."/>
            <person name="Banfield J.F."/>
        </authorList>
    </citation>
    <scope>NUCLEOTIDE SEQUENCE [LARGE SCALE GENOMIC DNA]</scope>
</reference>
<dbReference type="InterPro" id="IPR023753">
    <property type="entry name" value="FAD/NAD-binding_dom"/>
</dbReference>
<accession>A0A1G2LHD5</accession>
<keyword evidence="5" id="KW-0560">Oxidoreductase</keyword>
<sequence length="419" mass="45755">MTNMLDTTKKNIVIAGAGFGGITAALLLNKAFRHQQALRNQYNLLVVNNHHSHLYTPALYEIAAIPQGHHALDYVKSSIAVPLAEIFNRTHVQWLENQIIAIDRATKTLRFDNGKSISYEYLILALGAETSYFNIPGAREYSFPLKTFADGVKLRDRVQEIIESAEPVATVVVAGAGASGVEVAAEFENFCSKMRKLNPAKAICKIKVILVEAGPQILAGFDTWVVDKAIKRLRCIGVEIKTGVAITAVENTRVILKDGSVIPASALVWAGGVQAAGVLKTLGLPLSPKGSVTVDQFLRAEPKVYAVGDNAGFMNLETQKPLPWNAVAAEEEAHVASANIIADILGSSPRPYNPPKKYPFILAVGRKYAIADLVFAHISGLPAWLLKQLIELKYFFFILPPLQALSTWWKYITVARSND</sequence>
<evidence type="ECO:0000256" key="4">
    <source>
        <dbReference type="ARBA" id="ARBA00022827"/>
    </source>
</evidence>
<evidence type="ECO:0000313" key="9">
    <source>
        <dbReference type="Proteomes" id="UP000179052"/>
    </source>
</evidence>
<dbReference type="EMBL" id="MHQV01000019">
    <property type="protein sequence ID" value="OHA10934.1"/>
    <property type="molecule type" value="Genomic_DNA"/>
</dbReference>
<comment type="cofactor">
    <cofactor evidence="1">
        <name>FAD</name>
        <dbReference type="ChEBI" id="CHEBI:57692"/>
    </cofactor>
</comment>
<feature type="domain" description="FAD/NAD(P)-binding" evidence="7">
    <location>
        <begin position="11"/>
        <end position="331"/>
    </location>
</feature>
<evidence type="ECO:0000256" key="1">
    <source>
        <dbReference type="ARBA" id="ARBA00001974"/>
    </source>
</evidence>
<dbReference type="GO" id="GO:0019646">
    <property type="term" value="P:aerobic electron transport chain"/>
    <property type="evidence" value="ECO:0007669"/>
    <property type="project" value="TreeGrafter"/>
</dbReference>
<keyword evidence="3" id="KW-0285">Flavoprotein</keyword>
<evidence type="ECO:0000256" key="6">
    <source>
        <dbReference type="SAM" id="Phobius"/>
    </source>
</evidence>
<proteinExistence type="inferred from homology"/>
<dbReference type="AlphaFoldDB" id="A0A1G2LHD5"/>
<dbReference type="InterPro" id="IPR051169">
    <property type="entry name" value="NADH-Q_oxidoreductase"/>
</dbReference>
<dbReference type="PANTHER" id="PTHR42913:SF3">
    <property type="entry name" value="64 KDA MITOCHONDRIAL NADH DEHYDROGENASE (EUROFUNG)"/>
    <property type="match status" value="1"/>
</dbReference>
<dbReference type="InterPro" id="IPR036188">
    <property type="entry name" value="FAD/NAD-bd_sf"/>
</dbReference>
<dbReference type="STRING" id="1802283.A3H71_03220"/>
<name>A0A1G2LHD5_9BACT</name>
<organism evidence="8 9">
    <name type="scientific">Candidatus Sungbacteria bacterium RIFCSPLOWO2_02_FULL_48_13b</name>
    <dbReference type="NCBI Taxonomy" id="1802283"/>
    <lineage>
        <taxon>Bacteria</taxon>
        <taxon>Candidatus Sungiibacteriota</taxon>
    </lineage>
</organism>
<dbReference type="PRINTS" id="PR00411">
    <property type="entry name" value="PNDRDTASEI"/>
</dbReference>
<comment type="similarity">
    <text evidence="2">Belongs to the NADH dehydrogenase family.</text>
</comment>
<dbReference type="PANTHER" id="PTHR42913">
    <property type="entry name" value="APOPTOSIS-INDUCING FACTOR 1"/>
    <property type="match status" value="1"/>
</dbReference>
<protein>
    <recommendedName>
        <fullName evidence="7">FAD/NAD(P)-binding domain-containing protein</fullName>
    </recommendedName>
</protein>
<evidence type="ECO:0000256" key="3">
    <source>
        <dbReference type="ARBA" id="ARBA00022630"/>
    </source>
</evidence>
<keyword evidence="6" id="KW-0472">Membrane</keyword>
<dbReference type="SUPFAM" id="SSF51905">
    <property type="entry name" value="FAD/NAD(P)-binding domain"/>
    <property type="match status" value="1"/>
</dbReference>
<dbReference type="Gene3D" id="3.50.50.100">
    <property type="match status" value="1"/>
</dbReference>
<keyword evidence="4" id="KW-0274">FAD</keyword>
<dbReference type="GO" id="GO:0003955">
    <property type="term" value="F:NAD(P)H dehydrogenase (quinone) activity"/>
    <property type="evidence" value="ECO:0007669"/>
    <property type="project" value="TreeGrafter"/>
</dbReference>
<evidence type="ECO:0000256" key="2">
    <source>
        <dbReference type="ARBA" id="ARBA00005272"/>
    </source>
</evidence>
<comment type="caution">
    <text evidence="8">The sequence shown here is derived from an EMBL/GenBank/DDBJ whole genome shotgun (WGS) entry which is preliminary data.</text>
</comment>
<dbReference type="PRINTS" id="PR00368">
    <property type="entry name" value="FADPNR"/>
</dbReference>
<feature type="transmembrane region" description="Helical" evidence="6">
    <location>
        <begin position="12"/>
        <end position="32"/>
    </location>
</feature>
<keyword evidence="6" id="KW-1133">Transmembrane helix</keyword>
<evidence type="ECO:0000313" key="8">
    <source>
        <dbReference type="EMBL" id="OHA10934.1"/>
    </source>
</evidence>
<gene>
    <name evidence="8" type="ORF">A3H71_03220</name>
</gene>
<evidence type="ECO:0000259" key="7">
    <source>
        <dbReference type="Pfam" id="PF07992"/>
    </source>
</evidence>